<name>A0ABM5KES6_DIAVI</name>
<keyword evidence="2" id="KW-1185">Reference proteome</keyword>
<accession>A0ABM5KES6</accession>
<sequence length="160" mass="19148">MYQRVTKNQKSVIKKTTMTVIMSLIKPYQQTKTFLFLLHPQRKARNVNGILKTGREILQKKMRNCGEAYQTHSKNKKMRQKRQVRYPCKDCKLKCPSKFTEEEGIQIFLSYWSLGEFQKQREYINKLLVPVVPQYRYIRVGGTRKPRDKNNAYYFVKEGK</sequence>
<proteinExistence type="predicted"/>
<dbReference type="EnsemblMetazoa" id="XM_050652737.1">
    <property type="protein sequence ID" value="XP_050508694.1"/>
    <property type="gene ID" value="LOC126885924"/>
</dbReference>
<evidence type="ECO:0000313" key="2">
    <source>
        <dbReference type="Proteomes" id="UP001652700"/>
    </source>
</evidence>
<reference evidence="1" key="1">
    <citation type="submission" date="2025-05" db="UniProtKB">
        <authorList>
            <consortium name="EnsemblMetazoa"/>
        </authorList>
    </citation>
    <scope>IDENTIFICATION</scope>
</reference>
<evidence type="ECO:0000313" key="1">
    <source>
        <dbReference type="EnsemblMetazoa" id="XP_050508694.1"/>
    </source>
</evidence>
<dbReference type="PANTHER" id="PTHR10773:SF19">
    <property type="match status" value="1"/>
</dbReference>
<dbReference type="GeneID" id="126885924"/>
<organism evidence="1 2">
    <name type="scientific">Diabrotica virgifera virgifera</name>
    <name type="common">western corn rootworm</name>
    <dbReference type="NCBI Taxonomy" id="50390"/>
    <lineage>
        <taxon>Eukaryota</taxon>
        <taxon>Metazoa</taxon>
        <taxon>Ecdysozoa</taxon>
        <taxon>Arthropoda</taxon>
        <taxon>Hexapoda</taxon>
        <taxon>Insecta</taxon>
        <taxon>Pterygota</taxon>
        <taxon>Neoptera</taxon>
        <taxon>Endopterygota</taxon>
        <taxon>Coleoptera</taxon>
        <taxon>Polyphaga</taxon>
        <taxon>Cucujiformia</taxon>
        <taxon>Chrysomeloidea</taxon>
        <taxon>Chrysomelidae</taxon>
        <taxon>Galerucinae</taxon>
        <taxon>Diabroticina</taxon>
        <taxon>Diabroticites</taxon>
        <taxon>Diabrotica</taxon>
    </lineage>
</organism>
<protein>
    <submittedName>
        <fullName evidence="1">Uncharacterized protein</fullName>
    </submittedName>
</protein>
<dbReference type="RefSeq" id="XP_050508694.1">
    <property type="nucleotide sequence ID" value="XM_050652737.1"/>
</dbReference>
<dbReference type="PANTHER" id="PTHR10773">
    <property type="entry name" value="DNA-DIRECTED RNA POLYMERASES I, II, AND III SUBUNIT RPABC2"/>
    <property type="match status" value="1"/>
</dbReference>
<dbReference type="Proteomes" id="UP001652700">
    <property type="component" value="Unplaced"/>
</dbReference>